<dbReference type="AlphaFoldDB" id="A0A514LKF1"/>
<protein>
    <recommendedName>
        <fullName evidence="3">Lipoprotein</fullName>
    </recommendedName>
</protein>
<reference evidence="2" key="1">
    <citation type="submission" date="2019-01" db="EMBL/GenBank/DDBJ databases">
        <title>Genomic analysis of Salicibibacter sp. NKC3-5.</title>
        <authorList>
            <person name="Oh Y.J."/>
        </authorList>
    </citation>
    <scope>NUCLEOTIDE SEQUENCE [LARGE SCALE GENOMIC DNA]</scope>
    <source>
        <strain evidence="2">NKC3-5</strain>
    </source>
</reference>
<proteinExistence type="predicted"/>
<organism evidence="1 2">
    <name type="scientific">Salicibibacter halophilus</name>
    <dbReference type="NCBI Taxonomy" id="2502791"/>
    <lineage>
        <taxon>Bacteria</taxon>
        <taxon>Bacillati</taxon>
        <taxon>Bacillota</taxon>
        <taxon>Bacilli</taxon>
        <taxon>Bacillales</taxon>
        <taxon>Bacillaceae</taxon>
        <taxon>Salicibibacter</taxon>
    </lineage>
</organism>
<name>A0A514LKF1_9BACI</name>
<evidence type="ECO:0000313" key="2">
    <source>
        <dbReference type="Proteomes" id="UP000319756"/>
    </source>
</evidence>
<dbReference type="Proteomes" id="UP000319756">
    <property type="component" value="Chromosome"/>
</dbReference>
<keyword evidence="2" id="KW-1185">Reference proteome</keyword>
<dbReference type="KEGG" id="sale:EPH95_13185"/>
<dbReference type="RefSeq" id="WP_142090532.1">
    <property type="nucleotide sequence ID" value="NZ_CP035485.1"/>
</dbReference>
<evidence type="ECO:0000313" key="1">
    <source>
        <dbReference type="EMBL" id="QDI92015.1"/>
    </source>
</evidence>
<dbReference type="OrthoDB" id="2967338at2"/>
<evidence type="ECO:0008006" key="3">
    <source>
        <dbReference type="Google" id="ProtNLM"/>
    </source>
</evidence>
<dbReference type="EMBL" id="CP035485">
    <property type="protein sequence ID" value="QDI92015.1"/>
    <property type="molecule type" value="Genomic_DNA"/>
</dbReference>
<gene>
    <name evidence="1" type="ORF">EPH95_13185</name>
</gene>
<accession>A0A514LKF1</accession>
<dbReference type="PROSITE" id="PS51257">
    <property type="entry name" value="PROKAR_LIPOPROTEIN"/>
    <property type="match status" value="1"/>
</dbReference>
<sequence>MKNNKSFLFGGVISFSLLLTGCGESAGVESLSPQEMEEYLKENEEAFVLTTNTEDEEEYQDAVNIVGENIDNIPVKEINAKSDQMLDNDLLLEDIGIDGPSVLDSLSYFENGNLEERISVREANYDSEEELSLEIQNFDRSFE</sequence>